<protein>
    <submittedName>
        <fullName evidence="3">Beta-glucuronidase</fullName>
    </submittedName>
</protein>
<evidence type="ECO:0000259" key="2">
    <source>
        <dbReference type="Pfam" id="PF16862"/>
    </source>
</evidence>
<dbReference type="Gene3D" id="3.20.20.80">
    <property type="entry name" value="Glycosidases"/>
    <property type="match status" value="1"/>
</dbReference>
<feature type="domain" description="Beta-glucuronidase C-terminal" evidence="2">
    <location>
        <begin position="402"/>
        <end position="506"/>
    </location>
</feature>
<feature type="signal peptide" evidence="1">
    <location>
        <begin position="1"/>
        <end position="22"/>
    </location>
</feature>
<feature type="chain" id="PRO_5013089816" evidence="1">
    <location>
        <begin position="23"/>
        <end position="510"/>
    </location>
</feature>
<dbReference type="OrthoDB" id="2831684at2759"/>
<dbReference type="InterPro" id="IPR031728">
    <property type="entry name" value="GlcAase_C"/>
</dbReference>
<dbReference type="Proteomes" id="UP000186955">
    <property type="component" value="Unassembled WGS sequence"/>
</dbReference>
<gene>
    <name evidence="3" type="ORF">PENSUB_2340</name>
</gene>
<name>A0A1Q5UI71_9EURO</name>
<evidence type="ECO:0000313" key="4">
    <source>
        <dbReference type="Proteomes" id="UP000186955"/>
    </source>
</evidence>
<proteinExistence type="predicted"/>
<evidence type="ECO:0000313" key="3">
    <source>
        <dbReference type="EMBL" id="OKP12180.1"/>
    </source>
</evidence>
<organism evidence="3 4">
    <name type="scientific">Penicillium subrubescens</name>
    <dbReference type="NCBI Taxonomy" id="1316194"/>
    <lineage>
        <taxon>Eukaryota</taxon>
        <taxon>Fungi</taxon>
        <taxon>Dikarya</taxon>
        <taxon>Ascomycota</taxon>
        <taxon>Pezizomycotina</taxon>
        <taxon>Eurotiomycetes</taxon>
        <taxon>Eurotiomycetidae</taxon>
        <taxon>Eurotiales</taxon>
        <taxon>Aspergillaceae</taxon>
        <taxon>Penicillium</taxon>
    </lineage>
</organism>
<dbReference type="Gene3D" id="2.60.40.1180">
    <property type="entry name" value="Golgi alpha-mannosidase II"/>
    <property type="match status" value="1"/>
</dbReference>
<reference evidence="3 4" key="1">
    <citation type="submission" date="2016-10" db="EMBL/GenBank/DDBJ databases">
        <title>Genome sequence of the ascomycete fungus Penicillium subrubescens.</title>
        <authorList>
            <person name="De Vries R.P."/>
            <person name="Peng M."/>
            <person name="Dilokpimol A."/>
            <person name="Hilden K."/>
            <person name="Makela M.R."/>
            <person name="Grigoriev I."/>
            <person name="Riley R."/>
            <person name="Granchi Z."/>
        </authorList>
    </citation>
    <scope>NUCLEOTIDE SEQUENCE [LARGE SCALE GENOMIC DNA]</scope>
    <source>
        <strain evidence="3 4">CBS 132785</strain>
    </source>
</reference>
<dbReference type="PANTHER" id="PTHR36183:SF2">
    <property type="entry name" value="BETA-GLUCURONIDASE C-TERMINAL DOMAIN-CONTAINING PROTEIN"/>
    <property type="match status" value="1"/>
</dbReference>
<dbReference type="PANTHER" id="PTHR36183">
    <property type="entry name" value="BETA-GLUCURONIDASE"/>
    <property type="match status" value="1"/>
</dbReference>
<dbReference type="Pfam" id="PF16862">
    <property type="entry name" value="Glyco_hydro_79C"/>
    <property type="match status" value="1"/>
</dbReference>
<dbReference type="InterPro" id="IPR052974">
    <property type="entry name" value="GH79_Enzymes"/>
</dbReference>
<dbReference type="EMBL" id="MNBE01000245">
    <property type="protein sequence ID" value="OKP12180.1"/>
    <property type="molecule type" value="Genomic_DNA"/>
</dbReference>
<keyword evidence="4" id="KW-1185">Reference proteome</keyword>
<dbReference type="InterPro" id="IPR017853">
    <property type="entry name" value="GH"/>
</dbReference>
<evidence type="ECO:0000256" key="1">
    <source>
        <dbReference type="SAM" id="SignalP"/>
    </source>
</evidence>
<accession>A0A1Q5UI71</accession>
<comment type="caution">
    <text evidence="3">The sequence shown here is derived from an EMBL/GenBank/DDBJ whole genome shotgun (WGS) entry which is preliminary data.</text>
</comment>
<dbReference type="AlphaFoldDB" id="A0A1Q5UI71"/>
<keyword evidence="1" id="KW-0732">Signal</keyword>
<dbReference type="InterPro" id="IPR013780">
    <property type="entry name" value="Glyco_hydro_b"/>
</dbReference>
<sequence>MRSYPLLLATSALYVTVGKCSSHPIAIPLPAKNSEPIPKDLQSFSLEFAFFPDYAGNKSSPNVFSQNLMENFKYLTGVYPKIRVGGTSQDNSIYVSDQKDGIELVFKNPTDDQPSQINYGPAFFESYEAFGDMNYIHGLNMKQNSTIQQLTDAAVVACRSMGTNLDSFELGNEINMEAPKYRPANYTLQSYVNEWNYKTAAIKTAVEKACPGASLGFMSPSFVIADIIKSNWTAEALFKLGYDPKNLTKDLSFHNYMGVFAPPLAPVSYDLQHVLMNHTNIMQSLAPHIQRAKNLAYLGHPYTLGETNSIANQGRNGESNVFGDALWLVDFSLWSAANNIKRLHFHQGLNYRYASWQPIASKGQPPKTRAPYYGQIMVASAIGSAQDTRIANIPLTEDTEAAYGIYHGEVLSKLVVLNLRAYNQTASRNRPSREYEFKVPKHFKHAKVDILSAPGSDSAESITFGGVSFDYELLEGKPVVVDEKEDTAIIDHGVLRISVADSSAVLLTIS</sequence>
<dbReference type="SUPFAM" id="SSF51445">
    <property type="entry name" value="(Trans)glycosidases"/>
    <property type="match status" value="1"/>
</dbReference>